<dbReference type="PANTHER" id="PTHR31672">
    <property type="entry name" value="BNACNNG10540D PROTEIN"/>
    <property type="match status" value="1"/>
</dbReference>
<organism evidence="2 3">
    <name type="scientific">Capsella rubella</name>
    <dbReference type="NCBI Taxonomy" id="81985"/>
    <lineage>
        <taxon>Eukaryota</taxon>
        <taxon>Viridiplantae</taxon>
        <taxon>Streptophyta</taxon>
        <taxon>Embryophyta</taxon>
        <taxon>Tracheophyta</taxon>
        <taxon>Spermatophyta</taxon>
        <taxon>Magnoliopsida</taxon>
        <taxon>eudicotyledons</taxon>
        <taxon>Gunneridae</taxon>
        <taxon>Pentapetalae</taxon>
        <taxon>rosids</taxon>
        <taxon>malvids</taxon>
        <taxon>Brassicales</taxon>
        <taxon>Brassicaceae</taxon>
        <taxon>Camelineae</taxon>
        <taxon>Capsella</taxon>
    </lineage>
</organism>
<reference evidence="3" key="1">
    <citation type="journal article" date="2013" name="Nat. Genet.">
        <title>The Capsella rubella genome and the genomic consequences of rapid mating system evolution.</title>
        <authorList>
            <person name="Slotte T."/>
            <person name="Hazzouri K.M."/>
            <person name="Agren J.A."/>
            <person name="Koenig D."/>
            <person name="Maumus F."/>
            <person name="Guo Y.L."/>
            <person name="Steige K."/>
            <person name="Platts A.E."/>
            <person name="Escobar J.S."/>
            <person name="Newman L.K."/>
            <person name="Wang W."/>
            <person name="Mandakova T."/>
            <person name="Vello E."/>
            <person name="Smith L.M."/>
            <person name="Henz S.R."/>
            <person name="Steffen J."/>
            <person name="Takuno S."/>
            <person name="Brandvain Y."/>
            <person name="Coop G."/>
            <person name="Andolfatto P."/>
            <person name="Hu T.T."/>
            <person name="Blanchette M."/>
            <person name="Clark R.M."/>
            <person name="Quesneville H."/>
            <person name="Nordborg M."/>
            <person name="Gaut B.S."/>
            <person name="Lysak M.A."/>
            <person name="Jenkins J."/>
            <person name="Grimwood J."/>
            <person name="Chapman J."/>
            <person name="Prochnik S."/>
            <person name="Shu S."/>
            <person name="Rokhsar D."/>
            <person name="Schmutz J."/>
            <person name="Weigel D."/>
            <person name="Wright S.I."/>
        </authorList>
    </citation>
    <scope>NUCLEOTIDE SEQUENCE [LARGE SCALE GENOMIC DNA]</scope>
    <source>
        <strain evidence="3">cv. Monte Gargano</strain>
    </source>
</reference>
<dbReference type="SMART" id="SM00256">
    <property type="entry name" value="FBOX"/>
    <property type="match status" value="1"/>
</dbReference>
<dbReference type="Gene3D" id="1.20.1280.50">
    <property type="match status" value="1"/>
</dbReference>
<dbReference type="InterPro" id="IPR050796">
    <property type="entry name" value="SCF_F-box_component"/>
</dbReference>
<sequence>MTNMSDLPKDLVEEILYRVPVTSLKRVRLTCKTWNTLSKELSFSEKHLGQVKEKEFLVVMVMDFRVSLLSVSFNNNVESCIKREGQVISLDGSNQLKVLQNFHCEGLLLCSLVETATLVVWNPYLGQTRWIETSHDYRVYALGYEKVSKSCCNYKILRFGYYNIYDFNSDSSFGNYNIYDFNSDSWRVLYISEYHHLEVNLDRDLGVSLEGNTYWIASDYYEAETPVFLLCFDFTREVFATSIPLPFKRLRYEYVVALSSVREEQLAVLLQRWDLQKLEIWITNKVEPNTVSWGNKFSVEVNMSFLNAFRIPSTRFFINEKKKCVVAFDKHDDNGLMSETRNVACIVGVDGPLEEVELAEPTIYAYGFPFVCSYVPSLVQLH</sequence>
<keyword evidence="3" id="KW-1185">Reference proteome</keyword>
<dbReference type="AlphaFoldDB" id="R0I5I8"/>
<dbReference type="Pfam" id="PF07734">
    <property type="entry name" value="FBA_1"/>
    <property type="match status" value="1"/>
</dbReference>
<dbReference type="PANTHER" id="PTHR31672:SF13">
    <property type="entry name" value="F-BOX PROTEIN CPR30-LIKE"/>
    <property type="match status" value="1"/>
</dbReference>
<dbReference type="InterPro" id="IPR036047">
    <property type="entry name" value="F-box-like_dom_sf"/>
</dbReference>
<dbReference type="STRING" id="81985.R0I5I8"/>
<gene>
    <name evidence="2" type="ORF">CARUB_v10011716mg</name>
</gene>
<dbReference type="PROSITE" id="PS50181">
    <property type="entry name" value="FBOX"/>
    <property type="match status" value="1"/>
</dbReference>
<name>R0I5I8_9BRAS</name>
<dbReference type="KEGG" id="crb:17898573"/>
<dbReference type="InterPro" id="IPR011043">
    <property type="entry name" value="Gal_Oxase/kelch_b-propeller"/>
</dbReference>
<dbReference type="InterPro" id="IPR017451">
    <property type="entry name" value="F-box-assoc_interact_dom"/>
</dbReference>
<dbReference type="Pfam" id="PF00646">
    <property type="entry name" value="F-box"/>
    <property type="match status" value="1"/>
</dbReference>
<dbReference type="SUPFAM" id="SSF50965">
    <property type="entry name" value="Galactose oxidase, central domain"/>
    <property type="match status" value="1"/>
</dbReference>
<dbReference type="NCBIfam" id="TIGR01640">
    <property type="entry name" value="F_box_assoc_1"/>
    <property type="match status" value="1"/>
</dbReference>
<accession>R0I5I8</accession>
<dbReference type="CDD" id="cd22157">
    <property type="entry name" value="F-box_AtFBW1-like"/>
    <property type="match status" value="1"/>
</dbReference>
<feature type="domain" description="F-box" evidence="1">
    <location>
        <begin position="1"/>
        <end position="48"/>
    </location>
</feature>
<evidence type="ECO:0000313" key="2">
    <source>
        <dbReference type="EMBL" id="EOA37519.1"/>
    </source>
</evidence>
<dbReference type="OrthoDB" id="1867629at2759"/>
<dbReference type="InterPro" id="IPR001810">
    <property type="entry name" value="F-box_dom"/>
</dbReference>
<dbReference type="Proteomes" id="UP000029121">
    <property type="component" value="Unassembled WGS sequence"/>
</dbReference>
<dbReference type="InterPro" id="IPR006527">
    <property type="entry name" value="F-box-assoc_dom_typ1"/>
</dbReference>
<dbReference type="SUPFAM" id="SSF81383">
    <property type="entry name" value="F-box domain"/>
    <property type="match status" value="1"/>
</dbReference>
<evidence type="ECO:0000313" key="3">
    <source>
        <dbReference type="Proteomes" id="UP000029121"/>
    </source>
</evidence>
<evidence type="ECO:0000259" key="1">
    <source>
        <dbReference type="PROSITE" id="PS50181"/>
    </source>
</evidence>
<proteinExistence type="predicted"/>
<protein>
    <recommendedName>
        <fullName evidence="1">F-box domain-containing protein</fullName>
    </recommendedName>
</protein>
<dbReference type="EMBL" id="KB870805">
    <property type="protein sequence ID" value="EOA37519.1"/>
    <property type="molecule type" value="Genomic_DNA"/>
</dbReference>